<dbReference type="GO" id="GO:0005739">
    <property type="term" value="C:mitochondrion"/>
    <property type="evidence" value="ECO:0007669"/>
    <property type="project" value="TreeGrafter"/>
</dbReference>
<dbReference type="PANTHER" id="PTHR32057:SF14">
    <property type="entry name" value="PROTEIN ADENYLYLTRANSFERASE SELO, MITOCHONDRIAL"/>
    <property type="match status" value="1"/>
</dbReference>
<evidence type="ECO:0000313" key="12">
    <source>
        <dbReference type="Proteomes" id="UP000188320"/>
    </source>
</evidence>
<comment type="caution">
    <text evidence="11">The sequence shown here is derived from an EMBL/GenBank/DDBJ whole genome shotgun (WGS) entry which is preliminary data.</text>
</comment>
<comment type="similarity">
    <text evidence="2">Belongs to the SELO family.</text>
</comment>
<comment type="cofactor">
    <cofactor evidence="1">
        <name>Mg(2+)</name>
        <dbReference type="ChEBI" id="CHEBI:18420"/>
    </cofactor>
</comment>
<evidence type="ECO:0000256" key="1">
    <source>
        <dbReference type="ARBA" id="ARBA00001946"/>
    </source>
</evidence>
<dbReference type="OrthoDB" id="10254721at2759"/>
<protein>
    <recommendedName>
        <fullName evidence="9">Selenoprotein O</fullName>
    </recommendedName>
</protein>
<keyword evidence="8" id="KW-0460">Magnesium</keyword>
<organism evidence="11 12">
    <name type="scientific">Zancudomyces culisetae</name>
    <name type="common">Gut fungus</name>
    <name type="synonym">Smittium culisetae</name>
    <dbReference type="NCBI Taxonomy" id="1213189"/>
    <lineage>
        <taxon>Eukaryota</taxon>
        <taxon>Fungi</taxon>
        <taxon>Fungi incertae sedis</taxon>
        <taxon>Zoopagomycota</taxon>
        <taxon>Kickxellomycotina</taxon>
        <taxon>Harpellomycetes</taxon>
        <taxon>Harpellales</taxon>
        <taxon>Legeriomycetaceae</taxon>
        <taxon>Zancudomyces</taxon>
    </lineage>
</organism>
<evidence type="ECO:0000256" key="2">
    <source>
        <dbReference type="ARBA" id="ARBA00009747"/>
    </source>
</evidence>
<evidence type="ECO:0000256" key="10">
    <source>
        <dbReference type="SAM" id="MobiDB-lite"/>
    </source>
</evidence>
<proteinExistence type="inferred from homology"/>
<keyword evidence="5" id="KW-0479">Metal-binding</keyword>
<dbReference type="GO" id="GO:0046872">
    <property type="term" value="F:metal ion binding"/>
    <property type="evidence" value="ECO:0007669"/>
    <property type="project" value="UniProtKB-KW"/>
</dbReference>
<name>A0A1R1PEN4_ZANCU</name>
<dbReference type="InterPro" id="IPR003846">
    <property type="entry name" value="SelO"/>
</dbReference>
<evidence type="ECO:0000256" key="3">
    <source>
        <dbReference type="ARBA" id="ARBA00022679"/>
    </source>
</evidence>
<keyword evidence="7" id="KW-0067">ATP-binding</keyword>
<sequence>MIVSKLFEHLKINNKILKELHGDPLQSRSPLTFLAAENGTGGLISINEDKLMFKPQKDQSYNTIREKYDELVKQSRTSRLILSKDKPHGFWSYVVPAFQVEPTLLSFNSECASDELGLDGKYINEKINEYKSYLQSQRKGESMDSELSDDRSNRECVIFVNDLTDLLCGNKVLEVKDSSTEQVGERATFPWAHNYGGHQFGFWAGQLGDGRATSLFQVEKPQKMTLESKKTPQDAYDIVEVQLKGSGKTPYSRMGDGCAVMRSSIREYLVAENLHSLGVPTTRSLSLVLSSNDVYRESDEPEHGAVVCRVSPSFIRFGSFELARVIDDKNKNTDGVRELADYVIRTHYPYLLNKDESNNVETNEPDFMKSNVYARLLQTIVSSTAKLVAKWQSLGFCHGVLNTDNMSVLGLTLDYGPFAFMDIYDPEYICNSSDESGRYSYKQQPGIVLWNLMRLTDSLYDLIESVNPPENTKTIEVVTNILNTYGKIYNDEYQMIMVKKMGFFTELTGLYGGTSETGEAGEAGECTESSEVDGVQKKQGNTANGEKVLVKERIKDIYETVVTPYLSLMRDQKMDFTNSFRNLSKIVALKYRDGSGNRLFGVDTNDDGLQDKQQLKHLRNNLEEMIIRYFLYNNEQKPESTQEDIQQELKSRCKAVLDYFEGIYFVQLEKFYSSCTPTNNGHQSTAGKVNAIVGKLDKTNPQYVLRNWIAEYIISNTNKLIDENKDGVNSNYVDKGVLIDEALTLLTKHAYDNCDEVYQKRKGDNTTDQESRLFPNSLRYSSVSATIFSGSLEKQEQTDLASKYGGLNSKCSCSSWTTL</sequence>
<keyword evidence="4" id="KW-0548">Nucleotidyltransferase</keyword>
<feature type="compositionally biased region" description="Low complexity" evidence="10">
    <location>
        <begin position="515"/>
        <end position="529"/>
    </location>
</feature>
<reference evidence="12" key="1">
    <citation type="submission" date="2017-01" db="EMBL/GenBank/DDBJ databases">
        <authorList>
            <person name="Wang Y."/>
            <person name="White M."/>
            <person name="Kvist S."/>
            <person name="Moncalvo J.-M."/>
        </authorList>
    </citation>
    <scope>NUCLEOTIDE SEQUENCE [LARGE SCALE GENOMIC DNA]</scope>
    <source>
        <strain evidence="12">COL-18-3</strain>
    </source>
</reference>
<evidence type="ECO:0000256" key="7">
    <source>
        <dbReference type="ARBA" id="ARBA00022840"/>
    </source>
</evidence>
<keyword evidence="6" id="KW-0547">Nucleotide-binding</keyword>
<dbReference type="AlphaFoldDB" id="A0A1R1PEN4"/>
<dbReference type="EMBL" id="LSSK01001557">
    <property type="protein sequence ID" value="OMH79421.1"/>
    <property type="molecule type" value="Genomic_DNA"/>
</dbReference>
<evidence type="ECO:0000256" key="9">
    <source>
        <dbReference type="ARBA" id="ARBA00031547"/>
    </source>
</evidence>
<accession>A0A1R1PEN4</accession>
<feature type="region of interest" description="Disordered" evidence="10">
    <location>
        <begin position="515"/>
        <end position="539"/>
    </location>
</feature>
<dbReference type="Proteomes" id="UP000188320">
    <property type="component" value="Unassembled WGS sequence"/>
</dbReference>
<dbReference type="GO" id="GO:0005524">
    <property type="term" value="F:ATP binding"/>
    <property type="evidence" value="ECO:0007669"/>
    <property type="project" value="UniProtKB-KW"/>
</dbReference>
<dbReference type="GO" id="GO:0070733">
    <property type="term" value="F:AMPylase activity"/>
    <property type="evidence" value="ECO:0007669"/>
    <property type="project" value="TreeGrafter"/>
</dbReference>
<gene>
    <name evidence="11" type="ORF">AX774_g7154</name>
</gene>
<keyword evidence="3" id="KW-0808">Transferase</keyword>
<evidence type="ECO:0000256" key="6">
    <source>
        <dbReference type="ARBA" id="ARBA00022741"/>
    </source>
</evidence>
<evidence type="ECO:0000256" key="4">
    <source>
        <dbReference type="ARBA" id="ARBA00022695"/>
    </source>
</evidence>
<evidence type="ECO:0000256" key="8">
    <source>
        <dbReference type="ARBA" id="ARBA00022842"/>
    </source>
</evidence>
<dbReference type="HAMAP" id="MF_00692">
    <property type="entry name" value="SelO"/>
    <property type="match status" value="1"/>
</dbReference>
<dbReference type="Pfam" id="PF02696">
    <property type="entry name" value="SelO"/>
    <property type="match status" value="1"/>
</dbReference>
<evidence type="ECO:0000256" key="5">
    <source>
        <dbReference type="ARBA" id="ARBA00022723"/>
    </source>
</evidence>
<evidence type="ECO:0000313" key="11">
    <source>
        <dbReference type="EMBL" id="OMH79421.1"/>
    </source>
</evidence>
<keyword evidence="12" id="KW-1185">Reference proteome</keyword>
<dbReference type="PANTHER" id="PTHR32057">
    <property type="entry name" value="PROTEIN ADENYLYLTRANSFERASE SELO, MITOCHONDRIAL"/>
    <property type="match status" value="1"/>
</dbReference>